<keyword evidence="4" id="KW-0472">Membrane</keyword>
<dbReference type="SUPFAM" id="SSF103473">
    <property type="entry name" value="MFS general substrate transporter"/>
    <property type="match status" value="1"/>
</dbReference>
<organism evidence="5 6">
    <name type="scientific">Perkinsus chesapeaki</name>
    <name type="common">Clam parasite</name>
    <name type="synonym">Perkinsus andrewsi</name>
    <dbReference type="NCBI Taxonomy" id="330153"/>
    <lineage>
        <taxon>Eukaryota</taxon>
        <taxon>Sar</taxon>
        <taxon>Alveolata</taxon>
        <taxon>Perkinsozoa</taxon>
        <taxon>Perkinsea</taxon>
        <taxon>Perkinsida</taxon>
        <taxon>Perkinsidae</taxon>
        <taxon>Perkinsus</taxon>
    </lineage>
</organism>
<dbReference type="AlphaFoldDB" id="A0A7J6MYU0"/>
<feature type="transmembrane region" description="Helical" evidence="4">
    <location>
        <begin position="277"/>
        <end position="298"/>
    </location>
</feature>
<feature type="region of interest" description="Disordered" evidence="3">
    <location>
        <begin position="687"/>
        <end position="724"/>
    </location>
</feature>
<dbReference type="EMBL" id="JAAPAO010000028">
    <property type="protein sequence ID" value="KAF4676802.1"/>
    <property type="molecule type" value="Genomic_DNA"/>
</dbReference>
<dbReference type="OrthoDB" id="18814at2759"/>
<gene>
    <name evidence="5" type="ORF">FOL47_004973</name>
</gene>
<feature type="transmembrane region" description="Helical" evidence="4">
    <location>
        <begin position="348"/>
        <end position="365"/>
    </location>
</feature>
<sequence length="724" mass="79919">MDSSSSSSRAAAAVKGGDNSPVPRSPLSSASVIRVSGDQTVASDKEDVSDCVVNSDLSIVEENVKSEKEMRKRFWWECFKCCAYIFLLEFKVPEPHLPVYLNQVKGFTMDQINNEIFPVWTYSALVIIFASGFIAEFLGYRAVLILGGVGRVCTRFILMFGTTVLQMQFCQAFYACGSASEVVFFGYIFRVVRRSEYQSIASYTLAAQVLAYALSGILGDLMLSQWGTDYMDLLVLSVVCLAGSVIVACFLTPVSRPRAPRPKDVAKTLKFSYGNKHYLIIIIWWIGASSCYGILYGYETSLYAIIADRDHVPNYNGTVVAISQLIGSGAALIAGLPKIALFMEHHAHLTIAVFGWISLVGVTIMAWWDSIIPMCVSFLFYFGTYYYANALVQAENGRVVKDVTLSHGGDSSYAMLCMINNVLSYGIQAIISAIGLSALQLPLLFMYKVLWGILAVFTIGFTIAASIYALYNRGMFTLHSKSPVDSVMRTATTTGLSQMKFNFFGTRTTKPQQQALSKEQARAWQRSLRSEMRKIDRECGKMEREEKKVEVEIKALARKKEMSSVRILAKEIIRTRKTRERMLTAKAQMNSVSMQLQQAAMTMKMGEAVAGSTQIMQAMSSLIKLPELTETMEGMAKEMENLGIIDGVMSDTLDAIDDVDINEATDQEVNKVLEELAVDTIANVPSATQGALPSGQKVPAGKGGKLSAQQAREEAELERRLNAL</sequence>
<feature type="compositionally biased region" description="Low complexity" evidence="3">
    <location>
        <begin position="1"/>
        <end position="13"/>
    </location>
</feature>
<evidence type="ECO:0000313" key="5">
    <source>
        <dbReference type="EMBL" id="KAF4676802.1"/>
    </source>
</evidence>
<feature type="transmembrane region" description="Helical" evidence="4">
    <location>
        <begin position="171"/>
        <end position="189"/>
    </location>
</feature>
<proteinExistence type="inferred from homology"/>
<feature type="transmembrane region" description="Helical" evidence="4">
    <location>
        <begin position="142"/>
        <end position="165"/>
    </location>
</feature>
<dbReference type="Pfam" id="PF03357">
    <property type="entry name" value="Snf7"/>
    <property type="match status" value="1"/>
</dbReference>
<feature type="transmembrane region" description="Helical" evidence="4">
    <location>
        <begin position="422"/>
        <end position="443"/>
    </location>
</feature>
<dbReference type="Gene3D" id="1.20.1250.20">
    <property type="entry name" value="MFS general substrate transporter like domains"/>
    <property type="match status" value="1"/>
</dbReference>
<feature type="transmembrane region" description="Helical" evidence="4">
    <location>
        <begin position="371"/>
        <end position="388"/>
    </location>
</feature>
<feature type="transmembrane region" description="Helical" evidence="4">
    <location>
        <begin position="318"/>
        <end position="336"/>
    </location>
</feature>
<name>A0A7J6MYU0_PERCH</name>
<keyword evidence="6" id="KW-1185">Reference proteome</keyword>
<dbReference type="Pfam" id="PF01770">
    <property type="entry name" value="Folate_carrier"/>
    <property type="match status" value="2"/>
</dbReference>
<dbReference type="Proteomes" id="UP000591131">
    <property type="component" value="Unassembled WGS sequence"/>
</dbReference>
<dbReference type="GO" id="GO:0090482">
    <property type="term" value="F:vitamin transmembrane transporter activity"/>
    <property type="evidence" value="ECO:0007669"/>
    <property type="project" value="InterPro"/>
</dbReference>
<evidence type="ECO:0000256" key="4">
    <source>
        <dbReference type="SAM" id="Phobius"/>
    </source>
</evidence>
<comment type="caution">
    <text evidence="5">The sequence shown here is derived from an EMBL/GenBank/DDBJ whole genome shotgun (WGS) entry which is preliminary data.</text>
</comment>
<dbReference type="PANTHER" id="PTHR10686:SF18">
    <property type="entry name" value="IP11787P-RELATED"/>
    <property type="match status" value="1"/>
</dbReference>
<dbReference type="InterPro" id="IPR002666">
    <property type="entry name" value="Folate_carrier"/>
</dbReference>
<keyword evidence="4" id="KW-0812">Transmembrane</keyword>
<dbReference type="GO" id="GO:0007034">
    <property type="term" value="P:vacuolar transport"/>
    <property type="evidence" value="ECO:0007669"/>
    <property type="project" value="InterPro"/>
</dbReference>
<feature type="transmembrane region" description="Helical" evidence="4">
    <location>
        <begin position="233"/>
        <end position="256"/>
    </location>
</feature>
<feature type="region of interest" description="Disordered" evidence="3">
    <location>
        <begin position="1"/>
        <end position="29"/>
    </location>
</feature>
<reference evidence="5 6" key="1">
    <citation type="submission" date="2020-04" db="EMBL/GenBank/DDBJ databases">
        <title>Perkinsus chesapeaki whole genome sequence.</title>
        <authorList>
            <person name="Bogema D.R."/>
        </authorList>
    </citation>
    <scope>NUCLEOTIDE SEQUENCE [LARGE SCALE GENOMIC DNA]</scope>
    <source>
        <strain evidence="5">ATCC PRA-425</strain>
    </source>
</reference>
<evidence type="ECO:0000313" key="6">
    <source>
        <dbReference type="Proteomes" id="UP000591131"/>
    </source>
</evidence>
<keyword evidence="4" id="KW-1133">Transmembrane helix</keyword>
<dbReference type="Gene3D" id="6.10.140.1230">
    <property type="match status" value="1"/>
</dbReference>
<evidence type="ECO:0008006" key="7">
    <source>
        <dbReference type="Google" id="ProtNLM"/>
    </source>
</evidence>
<keyword evidence="2" id="KW-0175">Coiled coil</keyword>
<dbReference type="InterPro" id="IPR036259">
    <property type="entry name" value="MFS_trans_sf"/>
</dbReference>
<dbReference type="InterPro" id="IPR005024">
    <property type="entry name" value="Snf7_fam"/>
</dbReference>
<dbReference type="PANTHER" id="PTHR10686">
    <property type="entry name" value="FOLATE TRANSPORTER"/>
    <property type="match status" value="1"/>
</dbReference>
<protein>
    <recommendedName>
        <fullName evidence="7">Charged multivesicular body protein 3</fullName>
    </recommendedName>
</protein>
<evidence type="ECO:0000256" key="2">
    <source>
        <dbReference type="SAM" id="Coils"/>
    </source>
</evidence>
<comment type="similarity">
    <text evidence="1">Belongs to the reduced folate carrier (RFC) transporter (TC 2.A.48) family.</text>
</comment>
<dbReference type="GO" id="GO:0005886">
    <property type="term" value="C:plasma membrane"/>
    <property type="evidence" value="ECO:0007669"/>
    <property type="project" value="TreeGrafter"/>
</dbReference>
<dbReference type="CDD" id="cd06174">
    <property type="entry name" value="MFS"/>
    <property type="match status" value="1"/>
</dbReference>
<feature type="transmembrane region" description="Helical" evidence="4">
    <location>
        <begin position="201"/>
        <end position="221"/>
    </location>
</feature>
<evidence type="ECO:0000256" key="3">
    <source>
        <dbReference type="SAM" id="MobiDB-lite"/>
    </source>
</evidence>
<feature type="transmembrane region" description="Helical" evidence="4">
    <location>
        <begin position="449"/>
        <end position="471"/>
    </location>
</feature>
<accession>A0A7J6MYU0</accession>
<evidence type="ECO:0000256" key="1">
    <source>
        <dbReference type="ARBA" id="ARBA00005773"/>
    </source>
</evidence>
<feature type="transmembrane region" description="Helical" evidence="4">
    <location>
        <begin position="116"/>
        <end position="135"/>
    </location>
</feature>
<feature type="coiled-coil region" evidence="2">
    <location>
        <begin position="525"/>
        <end position="559"/>
    </location>
</feature>
<feature type="compositionally biased region" description="Basic and acidic residues" evidence="3">
    <location>
        <begin position="711"/>
        <end position="724"/>
    </location>
</feature>